<name>A0A0B6WSM3_9BACT</name>
<dbReference type="PANTHER" id="PTHR44591:SF3">
    <property type="entry name" value="RESPONSE REGULATORY DOMAIN-CONTAINING PROTEIN"/>
    <property type="match status" value="1"/>
</dbReference>
<keyword evidence="5" id="KW-1185">Reference proteome</keyword>
<protein>
    <submittedName>
        <fullName evidence="4">Response regulator with CheY-like receiver, AAA-type ATPase, and DNA-binding domains</fullName>
    </submittedName>
</protein>
<dbReference type="GO" id="GO:0003677">
    <property type="term" value="F:DNA binding"/>
    <property type="evidence" value="ECO:0007669"/>
    <property type="project" value="UniProtKB-KW"/>
</dbReference>
<evidence type="ECO:0000259" key="3">
    <source>
        <dbReference type="PROSITE" id="PS50110"/>
    </source>
</evidence>
<dbReference type="Proteomes" id="UP000031518">
    <property type="component" value="Unassembled WGS sequence"/>
</dbReference>
<feature type="modified residue" description="4-aspartylphosphate" evidence="2">
    <location>
        <position position="58"/>
    </location>
</feature>
<dbReference type="Gene3D" id="3.40.50.2300">
    <property type="match status" value="1"/>
</dbReference>
<evidence type="ECO:0000256" key="2">
    <source>
        <dbReference type="PROSITE-ProRule" id="PRU00169"/>
    </source>
</evidence>
<reference evidence="4 5" key="2">
    <citation type="submission" date="2015-01" db="EMBL/GenBank/DDBJ databases">
        <title>Complete genome sequence of Pyrinomonas methylaliphatogenes type strain K22T.</title>
        <authorList>
            <person name="Lee K.C.Y."/>
            <person name="Power J.F."/>
            <person name="Dunfield P.F."/>
            <person name="Morgan X.C."/>
            <person name="Huttenhower C."/>
            <person name="Stott M.B."/>
        </authorList>
    </citation>
    <scope>NUCLEOTIDE SEQUENCE [LARGE SCALE GENOMIC DNA]</scope>
    <source>
        <strain evidence="4 5">K22</strain>
    </source>
</reference>
<dbReference type="GO" id="GO:0000160">
    <property type="term" value="P:phosphorelay signal transduction system"/>
    <property type="evidence" value="ECO:0007669"/>
    <property type="project" value="InterPro"/>
</dbReference>
<keyword evidence="1 2" id="KW-0597">Phosphoprotein</keyword>
<organism evidence="4 5">
    <name type="scientific">Pyrinomonas methylaliphatogenes</name>
    <dbReference type="NCBI Taxonomy" id="454194"/>
    <lineage>
        <taxon>Bacteria</taxon>
        <taxon>Pseudomonadati</taxon>
        <taxon>Acidobacteriota</taxon>
        <taxon>Blastocatellia</taxon>
        <taxon>Blastocatellales</taxon>
        <taxon>Pyrinomonadaceae</taxon>
        <taxon>Pyrinomonas</taxon>
    </lineage>
</organism>
<accession>A0A0B6WSM3</accession>
<feature type="domain" description="Response regulatory" evidence="3">
    <location>
        <begin position="9"/>
        <end position="123"/>
    </location>
</feature>
<sequence length="125" mass="13959">MKDVADRKTVLFVDDTADTRDLVTFSLSREGFNVVTAQTAEEGLALAHRGEFALILLDIGLPDMDGLELCREIRRFDQQTPILFYTAFADLLDHEEAKRAGAQGCLRKPEDTSRLAQVARMMVGK</sequence>
<dbReference type="PANTHER" id="PTHR44591">
    <property type="entry name" value="STRESS RESPONSE REGULATOR PROTEIN 1"/>
    <property type="match status" value="1"/>
</dbReference>
<dbReference type="SMART" id="SM00448">
    <property type="entry name" value="REC"/>
    <property type="match status" value="1"/>
</dbReference>
<dbReference type="STRING" id="454194.PYK22_00225"/>
<evidence type="ECO:0000256" key="1">
    <source>
        <dbReference type="ARBA" id="ARBA00022553"/>
    </source>
</evidence>
<dbReference type="AlphaFoldDB" id="A0A0B6WSM3"/>
<dbReference type="InterPro" id="IPR011006">
    <property type="entry name" value="CheY-like_superfamily"/>
</dbReference>
<dbReference type="InterPro" id="IPR001789">
    <property type="entry name" value="Sig_transdc_resp-reg_receiver"/>
</dbReference>
<dbReference type="Pfam" id="PF00072">
    <property type="entry name" value="Response_reg"/>
    <property type="match status" value="1"/>
</dbReference>
<dbReference type="EMBL" id="CBXV010000001">
    <property type="protein sequence ID" value="CDM64233.1"/>
    <property type="molecule type" value="Genomic_DNA"/>
</dbReference>
<evidence type="ECO:0000313" key="5">
    <source>
        <dbReference type="Proteomes" id="UP000031518"/>
    </source>
</evidence>
<dbReference type="PROSITE" id="PS50110">
    <property type="entry name" value="RESPONSE_REGULATORY"/>
    <property type="match status" value="1"/>
</dbReference>
<dbReference type="CDD" id="cd17574">
    <property type="entry name" value="REC_OmpR"/>
    <property type="match status" value="1"/>
</dbReference>
<reference evidence="4 5" key="1">
    <citation type="submission" date="2013-12" db="EMBL/GenBank/DDBJ databases">
        <authorList>
            <person name="Stott M."/>
        </authorList>
    </citation>
    <scope>NUCLEOTIDE SEQUENCE [LARGE SCALE GENOMIC DNA]</scope>
    <source>
        <strain evidence="4 5">K22</strain>
    </source>
</reference>
<dbReference type="SUPFAM" id="SSF52172">
    <property type="entry name" value="CheY-like"/>
    <property type="match status" value="1"/>
</dbReference>
<keyword evidence="4" id="KW-0238">DNA-binding</keyword>
<evidence type="ECO:0000313" key="4">
    <source>
        <dbReference type="EMBL" id="CDM64233.1"/>
    </source>
</evidence>
<proteinExistence type="predicted"/>
<dbReference type="InterPro" id="IPR050595">
    <property type="entry name" value="Bact_response_regulator"/>
</dbReference>
<gene>
    <name evidence="4" type="ORF">PYK22_00225</name>
</gene>